<dbReference type="EMBL" id="CADEPM010000006">
    <property type="protein sequence ID" value="CAB3407794.1"/>
    <property type="molecule type" value="Genomic_DNA"/>
</dbReference>
<dbReference type="Proteomes" id="UP000494206">
    <property type="component" value="Unassembled WGS sequence"/>
</dbReference>
<feature type="transmembrane region" description="Helical" evidence="6">
    <location>
        <begin position="83"/>
        <end position="103"/>
    </location>
</feature>
<feature type="transmembrane region" description="Helical" evidence="6">
    <location>
        <begin position="172"/>
        <end position="191"/>
    </location>
</feature>
<feature type="transmembrane region" description="Helical" evidence="6">
    <location>
        <begin position="124"/>
        <end position="141"/>
    </location>
</feature>
<evidence type="ECO:0000256" key="4">
    <source>
        <dbReference type="ARBA" id="ARBA00022989"/>
    </source>
</evidence>
<keyword evidence="4 6" id="KW-1133">Transmembrane helix</keyword>
<dbReference type="AlphaFoldDB" id="A0A8S1F5Q8"/>
<evidence type="ECO:0000313" key="7">
    <source>
        <dbReference type="EMBL" id="CAB3407794.1"/>
    </source>
</evidence>
<evidence type="ECO:0000313" key="8">
    <source>
        <dbReference type="Proteomes" id="UP000494206"/>
    </source>
</evidence>
<feature type="transmembrane region" description="Helical" evidence="6">
    <location>
        <begin position="54"/>
        <end position="77"/>
    </location>
</feature>
<evidence type="ECO:0008006" key="9">
    <source>
        <dbReference type="Google" id="ProtNLM"/>
    </source>
</evidence>
<comment type="similarity">
    <text evidence="2">Belongs to the SURF4 family.</text>
</comment>
<evidence type="ECO:0000256" key="6">
    <source>
        <dbReference type="SAM" id="Phobius"/>
    </source>
</evidence>
<dbReference type="OrthoDB" id="7859621at2759"/>
<dbReference type="GO" id="GO:0016020">
    <property type="term" value="C:membrane"/>
    <property type="evidence" value="ECO:0007669"/>
    <property type="project" value="UniProtKB-SubCell"/>
</dbReference>
<keyword evidence="3 6" id="KW-0812">Transmembrane</keyword>
<name>A0A8S1F5Q8_9PELO</name>
<gene>
    <name evidence="7" type="ORF">CBOVIS_LOCUS9663</name>
</gene>
<reference evidence="7 8" key="1">
    <citation type="submission" date="2020-04" db="EMBL/GenBank/DDBJ databases">
        <authorList>
            <person name="Laetsch R D."/>
            <person name="Stevens L."/>
            <person name="Kumar S."/>
            <person name="Blaxter L. M."/>
        </authorList>
    </citation>
    <scope>NUCLEOTIDE SEQUENCE [LARGE SCALE GENOMIC DNA]</scope>
</reference>
<organism evidence="7 8">
    <name type="scientific">Caenorhabditis bovis</name>
    <dbReference type="NCBI Taxonomy" id="2654633"/>
    <lineage>
        <taxon>Eukaryota</taxon>
        <taxon>Metazoa</taxon>
        <taxon>Ecdysozoa</taxon>
        <taxon>Nematoda</taxon>
        <taxon>Chromadorea</taxon>
        <taxon>Rhabditida</taxon>
        <taxon>Rhabditina</taxon>
        <taxon>Rhabditomorpha</taxon>
        <taxon>Rhabditoidea</taxon>
        <taxon>Rhabditidae</taxon>
        <taxon>Peloderinae</taxon>
        <taxon>Caenorhabditis</taxon>
    </lineage>
</organism>
<dbReference type="Pfam" id="PF02077">
    <property type="entry name" value="SURF4"/>
    <property type="match status" value="2"/>
</dbReference>
<keyword evidence="5 6" id="KW-0472">Membrane</keyword>
<comment type="caution">
    <text evidence="7">The sequence shown here is derived from an EMBL/GenBank/DDBJ whole genome shotgun (WGS) entry which is preliminary data.</text>
</comment>
<proteinExistence type="inferred from homology"/>
<comment type="subcellular location">
    <subcellularLocation>
        <location evidence="1">Membrane</location>
        <topology evidence="1">Multi-pass membrane protein</topology>
    </subcellularLocation>
</comment>
<keyword evidence="8" id="KW-1185">Reference proteome</keyword>
<evidence type="ECO:0000256" key="5">
    <source>
        <dbReference type="ARBA" id="ARBA00023136"/>
    </source>
</evidence>
<dbReference type="InterPro" id="IPR002995">
    <property type="entry name" value="Surf4"/>
</dbReference>
<evidence type="ECO:0000256" key="2">
    <source>
        <dbReference type="ARBA" id="ARBA00006945"/>
    </source>
</evidence>
<evidence type="ECO:0000256" key="1">
    <source>
        <dbReference type="ARBA" id="ARBA00004141"/>
    </source>
</evidence>
<feature type="transmembrane region" description="Helical" evidence="6">
    <location>
        <begin position="147"/>
        <end position="165"/>
    </location>
</feature>
<evidence type="ECO:0000256" key="3">
    <source>
        <dbReference type="ARBA" id="ARBA00022692"/>
    </source>
</evidence>
<sequence length="236" mass="26977">MDVDEIISYLEIQIDDNYRVIRPYVPLISRLLLCSTFFEDGFRMLFQFSAQIEFGMVLVASANLLVVLVMQVFLYYIYTDLRFLARTFSIAGGIAVLLSESFIDNKSTFARVPTLDDPLEPRSIFLLVGRIYLIGMITSLIHIEASFLKLIEAIVSFGFLSLLVIGYKTKLVALILATWLFILNFFINNWWSVNDSRAQDYTKFDFFQVLSVVGGLLLLVQYGPGGLSIDDQKKQW</sequence>
<protein>
    <recommendedName>
        <fullName evidence="9">SURF4-domain-containing protein</fullName>
    </recommendedName>
</protein>
<accession>A0A8S1F5Q8</accession>
<feature type="transmembrane region" description="Helical" evidence="6">
    <location>
        <begin position="206"/>
        <end position="224"/>
    </location>
</feature>